<dbReference type="Proteomes" id="UP000282529">
    <property type="component" value="Unassembled WGS sequence"/>
</dbReference>
<sequence>MEQRLVGILLNAAAHRGIPRGKTGWESLACYEEAAAAYGLTPCYLKLSDINPGSGYSIAYIKGPRGYKRMAVPIPQAIHNRAIYPPGNAGTERLAACGVKVFNRCSRYGKDEIHRLLELDSELRQHLPDTEAGNEGLKRMMERHSDLILKPRRGSVGKGVMRLRREDKESWALDYLHNGQMITANIDPSRLPFPLLDRIDAESYLIQERIPLAEADGRPFDLRVTVQRGWGGEWAVTGLFAKLAPRGGFVSNIARGGEAAEAALALEQAFSSRAAAHYRMSASWLALAVARCLERSLPGLADIGLDIAITQDGQLYFIECNGRDQRYGFYKAGLPEIWKESYRRPMGYARYLLDGGGMQ</sequence>
<evidence type="ECO:0000313" key="1">
    <source>
        <dbReference type="EMBL" id="RQW12324.1"/>
    </source>
</evidence>
<dbReference type="Gene3D" id="3.30.470.20">
    <property type="entry name" value="ATP-grasp fold, B domain"/>
    <property type="match status" value="1"/>
</dbReference>
<dbReference type="PANTHER" id="PTHR21621">
    <property type="entry name" value="RIBOSOMAL PROTEIN S6 MODIFICATION PROTEIN"/>
    <property type="match status" value="1"/>
</dbReference>
<dbReference type="RefSeq" id="WP_124695057.1">
    <property type="nucleotide sequence ID" value="NZ_JBHUFE010000003.1"/>
</dbReference>
<comment type="caution">
    <text evidence="1">The sequence shown here is derived from an EMBL/GenBank/DDBJ whole genome shotgun (WGS) entry which is preliminary data.</text>
</comment>
<dbReference type="SUPFAM" id="SSF56059">
    <property type="entry name" value="Glutathione synthetase ATP-binding domain-like"/>
    <property type="match status" value="1"/>
</dbReference>
<keyword evidence="2" id="KW-1185">Reference proteome</keyword>
<evidence type="ECO:0000313" key="2">
    <source>
        <dbReference type="Proteomes" id="UP000282529"/>
    </source>
</evidence>
<dbReference type="InterPro" id="IPR026838">
    <property type="entry name" value="YheC/D"/>
</dbReference>
<dbReference type="EMBL" id="RQPI01000003">
    <property type="protein sequence ID" value="RQW12324.1"/>
    <property type="molecule type" value="Genomic_DNA"/>
</dbReference>
<reference evidence="1 2" key="1">
    <citation type="submission" date="2018-11" db="EMBL/GenBank/DDBJ databases">
        <title>Genome sequence of strain 7197.</title>
        <authorList>
            <person name="Gao J."/>
            <person name="Sun J."/>
        </authorList>
    </citation>
    <scope>NUCLEOTIDE SEQUENCE [LARGE SCALE GENOMIC DNA]</scope>
    <source>
        <strain evidence="1 2">7197</strain>
    </source>
</reference>
<organism evidence="1 2">
    <name type="scientific">Paenibacillus rhizophilus</name>
    <dbReference type="NCBI Taxonomy" id="1850366"/>
    <lineage>
        <taxon>Bacteria</taxon>
        <taxon>Bacillati</taxon>
        <taxon>Bacillota</taxon>
        <taxon>Bacilli</taxon>
        <taxon>Bacillales</taxon>
        <taxon>Paenibacillaceae</taxon>
        <taxon>Paenibacillus</taxon>
    </lineage>
</organism>
<dbReference type="PANTHER" id="PTHR21621:SF0">
    <property type="entry name" value="BETA-CITRYLGLUTAMATE SYNTHASE B-RELATED"/>
    <property type="match status" value="1"/>
</dbReference>
<proteinExistence type="predicted"/>
<dbReference type="AlphaFoldDB" id="A0A3N9PBE0"/>
<dbReference type="GO" id="GO:0016879">
    <property type="term" value="F:ligase activity, forming carbon-nitrogen bonds"/>
    <property type="evidence" value="ECO:0007669"/>
    <property type="project" value="TreeGrafter"/>
</dbReference>
<name>A0A3N9PBE0_9BACL</name>
<gene>
    <name evidence="1" type="ORF">EH198_08205</name>
</gene>
<dbReference type="OrthoDB" id="7869153at2"/>
<dbReference type="GO" id="GO:0005737">
    <property type="term" value="C:cytoplasm"/>
    <property type="evidence" value="ECO:0007669"/>
    <property type="project" value="TreeGrafter"/>
</dbReference>
<dbReference type="Pfam" id="PF14398">
    <property type="entry name" value="ATPgrasp_YheCD"/>
    <property type="match status" value="1"/>
</dbReference>
<protein>
    <submittedName>
        <fullName evidence="1">YheC/YheD family protein</fullName>
    </submittedName>
</protein>
<accession>A0A3N9PBE0</accession>